<protein>
    <recommendedName>
        <fullName evidence="7">Rhodopsin domain-containing protein</fullName>
    </recommendedName>
</protein>
<comment type="similarity">
    <text evidence="5">Belongs to the SAT4 family.</text>
</comment>
<dbReference type="InterPro" id="IPR049326">
    <property type="entry name" value="Rhodopsin_dom_fungi"/>
</dbReference>
<evidence type="ECO:0000259" key="7">
    <source>
        <dbReference type="Pfam" id="PF20684"/>
    </source>
</evidence>
<dbReference type="Pfam" id="PF20684">
    <property type="entry name" value="Fung_rhodopsin"/>
    <property type="match status" value="1"/>
</dbReference>
<dbReference type="AlphaFoldDB" id="A0A8H6CB86"/>
<feature type="transmembrane region" description="Helical" evidence="6">
    <location>
        <begin position="27"/>
        <end position="48"/>
    </location>
</feature>
<evidence type="ECO:0000313" key="8">
    <source>
        <dbReference type="EMBL" id="KAF6220016.1"/>
    </source>
</evidence>
<dbReference type="GeneID" id="59332252"/>
<evidence type="ECO:0000256" key="2">
    <source>
        <dbReference type="ARBA" id="ARBA00022692"/>
    </source>
</evidence>
<dbReference type="GO" id="GO:0016020">
    <property type="term" value="C:membrane"/>
    <property type="evidence" value="ECO:0007669"/>
    <property type="project" value="UniProtKB-SubCell"/>
</dbReference>
<dbReference type="InterPro" id="IPR052337">
    <property type="entry name" value="SAT4-like"/>
</dbReference>
<dbReference type="Proteomes" id="UP000593566">
    <property type="component" value="Unassembled WGS sequence"/>
</dbReference>
<comment type="caution">
    <text evidence="8">The sequence shown here is derived from an EMBL/GenBank/DDBJ whole genome shotgun (WGS) entry which is preliminary data.</text>
</comment>
<keyword evidence="2 6" id="KW-0812">Transmembrane</keyword>
<evidence type="ECO:0000256" key="4">
    <source>
        <dbReference type="ARBA" id="ARBA00023136"/>
    </source>
</evidence>
<comment type="subcellular location">
    <subcellularLocation>
        <location evidence="1">Membrane</location>
        <topology evidence="1">Multi-pass membrane protein</topology>
    </subcellularLocation>
</comment>
<dbReference type="EMBL" id="JACCJB010000018">
    <property type="protein sequence ID" value="KAF6220016.1"/>
    <property type="molecule type" value="Genomic_DNA"/>
</dbReference>
<gene>
    <name evidence="8" type="ORF">HO133_003841</name>
</gene>
<evidence type="ECO:0000256" key="3">
    <source>
        <dbReference type="ARBA" id="ARBA00022989"/>
    </source>
</evidence>
<evidence type="ECO:0000313" key="9">
    <source>
        <dbReference type="Proteomes" id="UP000593566"/>
    </source>
</evidence>
<keyword evidence="9" id="KW-1185">Reference proteome</keyword>
<dbReference type="PANTHER" id="PTHR33048">
    <property type="entry name" value="PTH11-LIKE INTEGRAL MEMBRANE PROTEIN (AFU_ORTHOLOGUE AFUA_5G11245)"/>
    <property type="match status" value="1"/>
</dbReference>
<evidence type="ECO:0000256" key="6">
    <source>
        <dbReference type="SAM" id="Phobius"/>
    </source>
</evidence>
<keyword evidence="3 6" id="KW-1133">Transmembrane helix</keyword>
<evidence type="ECO:0000256" key="1">
    <source>
        <dbReference type="ARBA" id="ARBA00004141"/>
    </source>
</evidence>
<organism evidence="8 9">
    <name type="scientific">Letharia lupina</name>
    <dbReference type="NCBI Taxonomy" id="560253"/>
    <lineage>
        <taxon>Eukaryota</taxon>
        <taxon>Fungi</taxon>
        <taxon>Dikarya</taxon>
        <taxon>Ascomycota</taxon>
        <taxon>Pezizomycotina</taxon>
        <taxon>Lecanoromycetes</taxon>
        <taxon>OSLEUM clade</taxon>
        <taxon>Lecanoromycetidae</taxon>
        <taxon>Lecanorales</taxon>
        <taxon>Lecanorineae</taxon>
        <taxon>Parmeliaceae</taxon>
        <taxon>Letharia</taxon>
    </lineage>
</organism>
<dbReference type="RefSeq" id="XP_037149451.1">
    <property type="nucleotide sequence ID" value="XM_037294763.1"/>
</dbReference>
<evidence type="ECO:0000256" key="5">
    <source>
        <dbReference type="ARBA" id="ARBA00038359"/>
    </source>
</evidence>
<feature type="transmembrane region" description="Helical" evidence="6">
    <location>
        <begin position="121"/>
        <end position="142"/>
    </location>
</feature>
<proteinExistence type="inferred from homology"/>
<reference evidence="8 9" key="1">
    <citation type="journal article" date="2020" name="Genomics">
        <title>Complete, high-quality genomes from long-read metagenomic sequencing of two wolf lichen thalli reveals enigmatic genome architecture.</title>
        <authorList>
            <person name="McKenzie S.K."/>
            <person name="Walston R.F."/>
            <person name="Allen J.L."/>
        </authorList>
    </citation>
    <scope>NUCLEOTIDE SEQUENCE [LARGE SCALE GENOMIC DNA]</scope>
    <source>
        <strain evidence="8">WasteWater1</strain>
    </source>
</reference>
<feature type="domain" description="Rhodopsin" evidence="7">
    <location>
        <begin position="94"/>
        <end position="184"/>
    </location>
</feature>
<keyword evidence="4 6" id="KW-0472">Membrane</keyword>
<accession>A0A8H6CB86</accession>
<name>A0A8H6CB86_9LECA</name>
<sequence length="279" mass="31350">MSSASMALQMSPAQLEMLCQESQQSSLLAMEWFFTIVAIIVVSLRLYCRTKFGKGFYWDDYTFVASVIIGLPDPFLVTKWVHTGLGKHIECLGLDAFTDLVCSGIPTFVLYRMQMNTRTKVALCVLMGLGVFTAMCAVAKAITLKEIWSRDFTWNAVIVVKWACAEQALSLILVSLPILRPLFRNFFTLTKAGRSPPKAPARGGRFHRIPPPNHLLFKSTNDSSSLRKGNIAPYASIQVLYADRRLPQMPLVARQVQPRVELNVRVEHDDLERGQWVGP</sequence>
<dbReference type="PANTHER" id="PTHR33048:SF146">
    <property type="entry name" value="INTEGRAL MEMBRANE PROTEIN"/>
    <property type="match status" value="1"/>
</dbReference>